<gene>
    <name evidence="1" type="ORF">IE53DRAFT_386263</name>
</gene>
<keyword evidence="2" id="KW-1185">Reference proteome</keyword>
<evidence type="ECO:0000313" key="2">
    <source>
        <dbReference type="Proteomes" id="UP000245626"/>
    </source>
</evidence>
<sequence>MPPRQTRSNVANSSRNVQPNTSSSSSNRANSTDTRSKARRQQHEAARNERDSEGEEDQVQDGGNHEDEEDEDEEEEEEEDPDEGSEADQDPINDRPNAVKMKTMLETEQAKKAAEVVGESNINRKANDLVRLALFSEYRKIPIRKDDISRKVLGKESTRAFPVVFNLAQRILHETFGYHMVELRAKGAENEQLVHQSNAAVAQAEEEERKRKRKSREKEKDKASDKGKEREENSSRDQDGGRANAKSYALRSSLPSNVIAAMSRLEAGLGSPAAGSSHSSGAERDAKGSLIDWKRADGHGQLGQMGLLHLVLSIILLNGRTVPDDQLRAYLKRLYLEPHLPLPQAFQSEENPSGDRRSTSGWATQTASRRATAGGKGENLEMTLEGFLSLAVKNSYLERVKTDHAATAGGAGARAVSRNVSATQARSARGMHGEMAEDTSFEWRWGSRAESEIGEKAVAKFVSEVFNNPVANGEEDDGEEREEEEEEDGIDQEDRARGGGRRRLNENTNGDATNRSRRSQLETQTLRNIERAAGSQLVL</sequence>
<reference evidence="1 2" key="1">
    <citation type="journal article" date="2018" name="Mol. Biol. Evol.">
        <title>Broad Genomic Sampling Reveals a Smut Pathogenic Ancestry of the Fungal Clade Ustilaginomycotina.</title>
        <authorList>
            <person name="Kijpornyongpan T."/>
            <person name="Mondo S.J."/>
            <person name="Barry K."/>
            <person name="Sandor L."/>
            <person name="Lee J."/>
            <person name="Lipzen A."/>
            <person name="Pangilinan J."/>
            <person name="LaButti K."/>
            <person name="Hainaut M."/>
            <person name="Henrissat B."/>
            <person name="Grigoriev I.V."/>
            <person name="Spatafora J.W."/>
            <person name="Aime M.C."/>
        </authorList>
    </citation>
    <scope>NUCLEOTIDE SEQUENCE [LARGE SCALE GENOMIC DNA]</scope>
    <source>
        <strain evidence="1 2">SA 807</strain>
    </source>
</reference>
<accession>A0ACD0NZV8</accession>
<dbReference type="EMBL" id="KZ819849">
    <property type="protein sequence ID" value="PWN51359.1"/>
    <property type="molecule type" value="Genomic_DNA"/>
</dbReference>
<name>A0ACD0NZV8_9BASI</name>
<evidence type="ECO:0000313" key="1">
    <source>
        <dbReference type="EMBL" id="PWN51359.1"/>
    </source>
</evidence>
<organism evidence="1 2">
    <name type="scientific">Violaceomyces palustris</name>
    <dbReference type="NCBI Taxonomy" id="1673888"/>
    <lineage>
        <taxon>Eukaryota</taxon>
        <taxon>Fungi</taxon>
        <taxon>Dikarya</taxon>
        <taxon>Basidiomycota</taxon>
        <taxon>Ustilaginomycotina</taxon>
        <taxon>Ustilaginomycetes</taxon>
        <taxon>Violaceomycetales</taxon>
        <taxon>Violaceomycetaceae</taxon>
        <taxon>Violaceomyces</taxon>
    </lineage>
</organism>
<protein>
    <submittedName>
        <fullName evidence="1">MAGE-domain-containing protein</fullName>
    </submittedName>
</protein>
<proteinExistence type="predicted"/>
<dbReference type="Proteomes" id="UP000245626">
    <property type="component" value="Unassembled WGS sequence"/>
</dbReference>